<feature type="region of interest" description="Disordered" evidence="1">
    <location>
        <begin position="1"/>
        <end position="67"/>
    </location>
</feature>
<dbReference type="EMBL" id="JANPWB010000002">
    <property type="protein sequence ID" value="KAJ1206381.1"/>
    <property type="molecule type" value="Genomic_DNA"/>
</dbReference>
<comment type="caution">
    <text evidence="2">The sequence shown here is derived from an EMBL/GenBank/DDBJ whole genome shotgun (WGS) entry which is preliminary data.</text>
</comment>
<evidence type="ECO:0000313" key="3">
    <source>
        <dbReference type="Proteomes" id="UP001066276"/>
    </source>
</evidence>
<evidence type="ECO:0000313" key="2">
    <source>
        <dbReference type="EMBL" id="KAJ1206381.1"/>
    </source>
</evidence>
<gene>
    <name evidence="2" type="ORF">NDU88_001786</name>
</gene>
<feature type="compositionally biased region" description="Basic and acidic residues" evidence="1">
    <location>
        <begin position="1"/>
        <end position="14"/>
    </location>
</feature>
<dbReference type="Proteomes" id="UP001066276">
    <property type="component" value="Chromosome 1_2"/>
</dbReference>
<protein>
    <submittedName>
        <fullName evidence="2">Uncharacterized protein</fullName>
    </submittedName>
</protein>
<dbReference type="AlphaFoldDB" id="A0AAV7W104"/>
<proteinExistence type="predicted"/>
<evidence type="ECO:0000256" key="1">
    <source>
        <dbReference type="SAM" id="MobiDB-lite"/>
    </source>
</evidence>
<name>A0AAV7W104_PLEWA</name>
<organism evidence="2 3">
    <name type="scientific">Pleurodeles waltl</name>
    <name type="common">Iberian ribbed newt</name>
    <dbReference type="NCBI Taxonomy" id="8319"/>
    <lineage>
        <taxon>Eukaryota</taxon>
        <taxon>Metazoa</taxon>
        <taxon>Chordata</taxon>
        <taxon>Craniata</taxon>
        <taxon>Vertebrata</taxon>
        <taxon>Euteleostomi</taxon>
        <taxon>Amphibia</taxon>
        <taxon>Batrachia</taxon>
        <taxon>Caudata</taxon>
        <taxon>Salamandroidea</taxon>
        <taxon>Salamandridae</taxon>
        <taxon>Pleurodelinae</taxon>
        <taxon>Pleurodeles</taxon>
    </lineage>
</organism>
<sequence length="67" mass="7152">GRHGTGSRDGKPLERQNPPLSPSTAGEMGKPHLPKGTPLLGRYPPHRQDAGAPRNTDHCDDGTTEDD</sequence>
<keyword evidence="3" id="KW-1185">Reference proteome</keyword>
<accession>A0AAV7W104</accession>
<reference evidence="2" key="1">
    <citation type="journal article" date="2022" name="bioRxiv">
        <title>Sequencing and chromosome-scale assembly of the giantPleurodeles waltlgenome.</title>
        <authorList>
            <person name="Brown T."/>
            <person name="Elewa A."/>
            <person name="Iarovenko S."/>
            <person name="Subramanian E."/>
            <person name="Araus A.J."/>
            <person name="Petzold A."/>
            <person name="Susuki M."/>
            <person name="Suzuki K.-i.T."/>
            <person name="Hayashi T."/>
            <person name="Toyoda A."/>
            <person name="Oliveira C."/>
            <person name="Osipova E."/>
            <person name="Leigh N.D."/>
            <person name="Simon A."/>
            <person name="Yun M.H."/>
        </authorList>
    </citation>
    <scope>NUCLEOTIDE SEQUENCE</scope>
    <source>
        <strain evidence="2">20211129_DDA</strain>
        <tissue evidence="2">Liver</tissue>
    </source>
</reference>
<feature type="non-terminal residue" evidence="2">
    <location>
        <position position="1"/>
    </location>
</feature>